<dbReference type="CDD" id="cd04301">
    <property type="entry name" value="NAT_SF"/>
    <property type="match status" value="1"/>
</dbReference>
<proteinExistence type="predicted"/>
<dbReference type="InterPro" id="IPR000182">
    <property type="entry name" value="GNAT_dom"/>
</dbReference>
<name>A0A9W9G6R8_9EURO</name>
<protein>
    <recommendedName>
        <fullName evidence="1">N-acetyltransferase domain-containing protein</fullName>
    </recommendedName>
</protein>
<dbReference type="OrthoDB" id="410198at2759"/>
<dbReference type="PROSITE" id="PS51186">
    <property type="entry name" value="GNAT"/>
    <property type="match status" value="1"/>
</dbReference>
<dbReference type="EMBL" id="JAPQKH010000002">
    <property type="protein sequence ID" value="KAJ5113186.1"/>
    <property type="molecule type" value="Genomic_DNA"/>
</dbReference>
<dbReference type="InterPro" id="IPR016181">
    <property type="entry name" value="Acyl_CoA_acyltransferase"/>
</dbReference>
<keyword evidence="3" id="KW-1185">Reference proteome</keyword>
<dbReference type="Pfam" id="PF13508">
    <property type="entry name" value="Acetyltransf_7"/>
    <property type="match status" value="1"/>
</dbReference>
<gene>
    <name evidence="2" type="ORF">N7456_001720</name>
</gene>
<feature type="domain" description="N-acetyltransferase" evidence="1">
    <location>
        <begin position="3"/>
        <end position="218"/>
    </location>
</feature>
<dbReference type="PANTHER" id="PTHR42791:SF2">
    <property type="entry name" value="N-ACETYLTRANSFERASE DOMAIN-CONTAINING PROTEIN"/>
    <property type="match status" value="1"/>
</dbReference>
<dbReference type="GO" id="GO:0016747">
    <property type="term" value="F:acyltransferase activity, transferring groups other than amino-acyl groups"/>
    <property type="evidence" value="ECO:0007669"/>
    <property type="project" value="InterPro"/>
</dbReference>
<dbReference type="SUPFAM" id="SSF55729">
    <property type="entry name" value="Acyl-CoA N-acyltransferases (Nat)"/>
    <property type="match status" value="1"/>
</dbReference>
<evidence type="ECO:0000313" key="2">
    <source>
        <dbReference type="EMBL" id="KAJ5113186.1"/>
    </source>
</evidence>
<dbReference type="Gene3D" id="3.40.630.30">
    <property type="match status" value="1"/>
</dbReference>
<comment type="caution">
    <text evidence="2">The sequence shown here is derived from an EMBL/GenBank/DDBJ whole genome shotgun (WGS) entry which is preliminary data.</text>
</comment>
<dbReference type="AlphaFoldDB" id="A0A9W9G6R8"/>
<dbReference type="PANTHER" id="PTHR42791">
    <property type="entry name" value="GNAT FAMILY ACETYLTRANSFERASE"/>
    <property type="match status" value="1"/>
</dbReference>
<accession>A0A9W9G6R8</accession>
<organism evidence="2 3">
    <name type="scientific">Penicillium angulare</name>
    <dbReference type="NCBI Taxonomy" id="116970"/>
    <lineage>
        <taxon>Eukaryota</taxon>
        <taxon>Fungi</taxon>
        <taxon>Dikarya</taxon>
        <taxon>Ascomycota</taxon>
        <taxon>Pezizomycotina</taxon>
        <taxon>Eurotiomycetes</taxon>
        <taxon>Eurotiomycetidae</taxon>
        <taxon>Eurotiales</taxon>
        <taxon>Aspergillaceae</taxon>
        <taxon>Penicillium</taxon>
    </lineage>
</organism>
<dbReference type="Proteomes" id="UP001149165">
    <property type="component" value="Unassembled WGS sequence"/>
</dbReference>
<evidence type="ECO:0000313" key="3">
    <source>
        <dbReference type="Proteomes" id="UP001149165"/>
    </source>
</evidence>
<evidence type="ECO:0000259" key="1">
    <source>
        <dbReference type="PROSITE" id="PS51186"/>
    </source>
</evidence>
<reference evidence="2" key="2">
    <citation type="journal article" date="2023" name="IMA Fungus">
        <title>Comparative genomic study of the Penicillium genus elucidates a diverse pangenome and 15 lateral gene transfer events.</title>
        <authorList>
            <person name="Petersen C."/>
            <person name="Sorensen T."/>
            <person name="Nielsen M.R."/>
            <person name="Sondergaard T.E."/>
            <person name="Sorensen J.L."/>
            <person name="Fitzpatrick D.A."/>
            <person name="Frisvad J.C."/>
            <person name="Nielsen K.L."/>
        </authorList>
    </citation>
    <scope>NUCLEOTIDE SEQUENCE</scope>
    <source>
        <strain evidence="2">IBT 30069</strain>
    </source>
</reference>
<sequence>MAYQVEYATEQDASELGIINNDSFRERGMFPAVFPGSSDASIRAYKAKNVPKHLADPKTHVLKVTDPASGAIVGYGRWHIPTELGITPHVPELSEQGQVYAKDPVVFAPQPMNMRAWTAFKAMLEEGRKRHATERDMMLDLLATLPSYQGRGVGSAILRWGCEKADALQVRIYLEATPEGCPLYVKHGWKVVENVDFDMSQFGAHGVDDFYLMIRDPKPIS</sequence>
<reference evidence="2" key="1">
    <citation type="submission" date="2022-11" db="EMBL/GenBank/DDBJ databases">
        <authorList>
            <person name="Petersen C."/>
        </authorList>
    </citation>
    <scope>NUCLEOTIDE SEQUENCE</scope>
    <source>
        <strain evidence="2">IBT 30069</strain>
    </source>
</reference>
<dbReference type="InterPro" id="IPR052523">
    <property type="entry name" value="Trichothecene_AcTrans"/>
</dbReference>